<dbReference type="GO" id="GO:0005783">
    <property type="term" value="C:endoplasmic reticulum"/>
    <property type="evidence" value="ECO:0007669"/>
    <property type="project" value="TreeGrafter"/>
</dbReference>
<dbReference type="OrthoDB" id="4084751at2759"/>
<dbReference type="AlphaFoldDB" id="A0A6J3M5Y1"/>
<dbReference type="PANTHER" id="PTHR10728">
    <property type="entry name" value="CYTOSOLIC PHOSPHOLIPASE A2"/>
    <property type="match status" value="1"/>
</dbReference>
<evidence type="ECO:0000256" key="5">
    <source>
        <dbReference type="ARBA" id="ARBA00022963"/>
    </source>
</evidence>
<dbReference type="GO" id="GO:0005829">
    <property type="term" value="C:cytosol"/>
    <property type="evidence" value="ECO:0007669"/>
    <property type="project" value="TreeGrafter"/>
</dbReference>
<evidence type="ECO:0000313" key="13">
    <source>
        <dbReference type="RefSeq" id="XP_033460497.1"/>
    </source>
</evidence>
<evidence type="ECO:0000256" key="6">
    <source>
        <dbReference type="ARBA" id="ARBA00023098"/>
    </source>
</evidence>
<feature type="chain" id="PRO_5027160246" description="Lysophospholipase" evidence="10">
    <location>
        <begin position="21"/>
        <end position="656"/>
    </location>
</feature>
<dbReference type="SMART" id="SM00022">
    <property type="entry name" value="PLAc"/>
    <property type="match status" value="1"/>
</dbReference>
<accession>A0A6J3M5Y1</accession>
<reference evidence="13" key="3">
    <citation type="submission" date="2025-08" db="UniProtKB">
        <authorList>
            <consortium name="RefSeq"/>
        </authorList>
    </citation>
    <scope>IDENTIFICATION</scope>
    <source>
        <strain evidence="13">CBS 342.82</strain>
    </source>
</reference>
<evidence type="ECO:0000256" key="2">
    <source>
        <dbReference type="ARBA" id="ARBA00013274"/>
    </source>
</evidence>
<dbReference type="GO" id="GO:0004622">
    <property type="term" value="F:phosphatidylcholine lysophospholipase activity"/>
    <property type="evidence" value="ECO:0007669"/>
    <property type="project" value="UniProtKB-EC"/>
</dbReference>
<keyword evidence="12" id="KW-1185">Reference proteome</keyword>
<evidence type="ECO:0000259" key="11">
    <source>
        <dbReference type="PROSITE" id="PS51210"/>
    </source>
</evidence>
<dbReference type="InterPro" id="IPR002642">
    <property type="entry name" value="LysoPLipase_cat_dom"/>
</dbReference>
<evidence type="ECO:0000313" key="12">
    <source>
        <dbReference type="Proteomes" id="UP000504637"/>
    </source>
</evidence>
<comment type="catalytic activity">
    <reaction evidence="8 10">
        <text>a 1-acyl-sn-glycero-3-phosphocholine + H2O = sn-glycerol 3-phosphocholine + a fatty acid + H(+)</text>
        <dbReference type="Rhea" id="RHEA:15177"/>
        <dbReference type="ChEBI" id="CHEBI:15377"/>
        <dbReference type="ChEBI" id="CHEBI:15378"/>
        <dbReference type="ChEBI" id="CHEBI:16870"/>
        <dbReference type="ChEBI" id="CHEBI:28868"/>
        <dbReference type="ChEBI" id="CHEBI:58168"/>
        <dbReference type="EC" id="3.1.1.5"/>
    </reaction>
</comment>
<dbReference type="FunFam" id="3.40.1090.10:FF:000010">
    <property type="entry name" value="Lysophospholipase"/>
    <property type="match status" value="1"/>
</dbReference>
<keyword evidence="3 10" id="KW-0732">Signal</keyword>
<dbReference type="PANTHER" id="PTHR10728:SF33">
    <property type="entry name" value="LYSOPHOSPHOLIPASE 1-RELATED"/>
    <property type="match status" value="1"/>
</dbReference>
<proteinExistence type="inferred from homology"/>
<keyword evidence="5 9" id="KW-0442">Lipid degradation</keyword>
<dbReference type="Pfam" id="PF01735">
    <property type="entry name" value="PLA2_B"/>
    <property type="match status" value="1"/>
</dbReference>
<organism evidence="13">
    <name type="scientific">Dissoconium aciculare CBS 342.82</name>
    <dbReference type="NCBI Taxonomy" id="1314786"/>
    <lineage>
        <taxon>Eukaryota</taxon>
        <taxon>Fungi</taxon>
        <taxon>Dikarya</taxon>
        <taxon>Ascomycota</taxon>
        <taxon>Pezizomycotina</taxon>
        <taxon>Dothideomycetes</taxon>
        <taxon>Dothideomycetidae</taxon>
        <taxon>Mycosphaerellales</taxon>
        <taxon>Dissoconiaceae</taxon>
        <taxon>Dissoconium</taxon>
    </lineage>
</organism>
<evidence type="ECO:0000256" key="10">
    <source>
        <dbReference type="RuleBase" id="RU362103"/>
    </source>
</evidence>
<feature type="signal peptide" evidence="10">
    <location>
        <begin position="1"/>
        <end position="20"/>
    </location>
</feature>
<protein>
    <recommendedName>
        <fullName evidence="2 10">Lysophospholipase</fullName>
        <ecNumber evidence="2 10">3.1.1.5</ecNumber>
    </recommendedName>
</protein>
<dbReference type="PROSITE" id="PS51210">
    <property type="entry name" value="PLA2C"/>
    <property type="match status" value="1"/>
</dbReference>
<evidence type="ECO:0000256" key="4">
    <source>
        <dbReference type="ARBA" id="ARBA00022801"/>
    </source>
</evidence>
<reference evidence="13" key="1">
    <citation type="submission" date="2020-01" db="EMBL/GenBank/DDBJ databases">
        <authorList>
            <consortium name="DOE Joint Genome Institute"/>
            <person name="Haridas S."/>
            <person name="Albert R."/>
            <person name="Binder M."/>
            <person name="Bloem J."/>
            <person name="Labutti K."/>
            <person name="Salamov A."/>
            <person name="Andreopoulos B."/>
            <person name="Baker S.E."/>
            <person name="Barry K."/>
            <person name="Bills G."/>
            <person name="Bluhm B.H."/>
            <person name="Cannon C."/>
            <person name="Castanera R."/>
            <person name="Culley D.E."/>
            <person name="Daum C."/>
            <person name="Ezra D."/>
            <person name="Gonzalez J.B."/>
            <person name="Henrissat B."/>
            <person name="Kuo A."/>
            <person name="Liang C."/>
            <person name="Lipzen A."/>
            <person name="Lutzoni F."/>
            <person name="Magnuson J."/>
            <person name="Mondo S."/>
            <person name="Nolan M."/>
            <person name="Ohm R."/>
            <person name="Pangilinan J."/>
            <person name="Park H.-J."/>
            <person name="Ramirez L."/>
            <person name="Alfaro M."/>
            <person name="Sun H."/>
            <person name="Tritt A."/>
            <person name="Yoshinaga Y."/>
            <person name="Zwiers L.-H."/>
            <person name="Turgeon B.G."/>
            <person name="Goodwin S.B."/>
            <person name="Spatafora J.W."/>
            <person name="Crous P.W."/>
            <person name="Grigoriev I.V."/>
        </authorList>
    </citation>
    <scope>NUCLEOTIDE SEQUENCE</scope>
    <source>
        <strain evidence="13">CBS 342.82</strain>
    </source>
</reference>
<dbReference type="RefSeq" id="XP_033460497.1">
    <property type="nucleotide sequence ID" value="XM_033604653.1"/>
</dbReference>
<dbReference type="GO" id="GO:0004623">
    <property type="term" value="F:phospholipase A2 activity"/>
    <property type="evidence" value="ECO:0007669"/>
    <property type="project" value="TreeGrafter"/>
</dbReference>
<keyword evidence="7" id="KW-0325">Glycoprotein</keyword>
<keyword evidence="4 9" id="KW-0378">Hydrolase</keyword>
<name>A0A6J3M5Y1_9PEZI</name>
<sequence length="656" mass="69498">MKYALSGALAFALSASATSAEVVAAGLALAERGAPANQPHGYVPQTVSCPQDQPTIRSAATLSDSELSWLQTRRNATIDPMRNLLSRMNIAGLDTNAYIDKYRNNASALPNIGLAMAGGGYRALLVGAGVIEAFDSRTPNSTAPGQLGGLLQATTYLSGLSGGGWLVGSLYANNFTSVYDIINRASSNPKQAGNLWQFDQTIFEGPDSDGIQLFSTVDYAGQVVGAVQGKKDAGFDTTITDYWGRTLSYQLINDTDGGVAYTFSSLASQDFITGGSAPLPLLVADGRTPGKNVISLNSTIFTFSPWELGSEDPNLYAFAPLKYVGTNFSNGVPAKSDSCVVGFDNYGYVMGTSSSLFNAILTTANSTASSATGLLSNAFKSAISSIVTAIGQTEEDIADWPNPFRNYRSGSNRISQSDMLTLVDGGEDGQNIPLHPLIQPYRHVDVIFAVDNSADTNKSYPTDQSAAYWPAGVSLIATYERSLGSVANGTAFPAIPDESTFLNLGLANRPTFFGCNASNITGTAPLIVYLPNGPYVYNANFSTFDLDYSDSQRDAVVRNAYNLATQGNSSLDANWPACVGCAILSRSMTRTGTQVPQICNQCFDRYCWNGTRDSRPPGNYVPQMKLKEIANAAGRVMTASVSLSLIAAFVVGASLL</sequence>
<dbReference type="SUPFAM" id="SSF52151">
    <property type="entry name" value="FabD/lysophospholipase-like"/>
    <property type="match status" value="1"/>
</dbReference>
<evidence type="ECO:0000256" key="9">
    <source>
        <dbReference type="PROSITE-ProRule" id="PRU00555"/>
    </source>
</evidence>
<evidence type="ECO:0000256" key="8">
    <source>
        <dbReference type="ARBA" id="ARBA00049531"/>
    </source>
</evidence>
<evidence type="ECO:0000256" key="7">
    <source>
        <dbReference type="ARBA" id="ARBA00023180"/>
    </source>
</evidence>
<dbReference type="Proteomes" id="UP000504637">
    <property type="component" value="Unplaced"/>
</dbReference>
<gene>
    <name evidence="13" type="ORF">K489DRAFT_379453</name>
</gene>
<evidence type="ECO:0000256" key="3">
    <source>
        <dbReference type="ARBA" id="ARBA00022729"/>
    </source>
</evidence>
<dbReference type="Gene3D" id="3.40.1090.10">
    <property type="entry name" value="Cytosolic phospholipase A2 catalytic domain"/>
    <property type="match status" value="1"/>
</dbReference>
<feature type="domain" description="PLA2c" evidence="11">
    <location>
        <begin position="48"/>
        <end position="613"/>
    </location>
</feature>
<evidence type="ECO:0000256" key="1">
    <source>
        <dbReference type="ARBA" id="ARBA00008780"/>
    </source>
</evidence>
<dbReference type="GO" id="GO:0046475">
    <property type="term" value="P:glycerophospholipid catabolic process"/>
    <property type="evidence" value="ECO:0007669"/>
    <property type="project" value="TreeGrafter"/>
</dbReference>
<keyword evidence="6 9" id="KW-0443">Lipid metabolism</keyword>
<reference evidence="13" key="2">
    <citation type="submission" date="2020-04" db="EMBL/GenBank/DDBJ databases">
        <authorList>
            <consortium name="NCBI Genome Project"/>
        </authorList>
    </citation>
    <scope>NUCLEOTIDE SEQUENCE</scope>
    <source>
        <strain evidence="13">CBS 342.82</strain>
    </source>
</reference>
<dbReference type="InterPro" id="IPR016035">
    <property type="entry name" value="Acyl_Trfase/lysoPLipase"/>
</dbReference>
<comment type="similarity">
    <text evidence="1 10">Belongs to the lysophospholipase family.</text>
</comment>
<dbReference type="EC" id="3.1.1.5" evidence="2 10"/>
<dbReference type="GeneID" id="54362453"/>